<dbReference type="eggNOG" id="ENOG502SSPP">
    <property type="taxonomic scope" value="Eukaryota"/>
</dbReference>
<evidence type="ECO:0000256" key="2">
    <source>
        <dbReference type="ARBA" id="ARBA00023015"/>
    </source>
</evidence>
<dbReference type="VEuPathDB" id="FungiDB:CHGG_08799"/>
<evidence type="ECO:0000256" key="1">
    <source>
        <dbReference type="ARBA" id="ARBA00004123"/>
    </source>
</evidence>
<organism evidence="8 9">
    <name type="scientific">Chaetomium globosum (strain ATCC 6205 / CBS 148.51 / DSM 1962 / NBRC 6347 / NRRL 1970)</name>
    <name type="common">Soil fungus</name>
    <dbReference type="NCBI Taxonomy" id="306901"/>
    <lineage>
        <taxon>Eukaryota</taxon>
        <taxon>Fungi</taxon>
        <taxon>Dikarya</taxon>
        <taxon>Ascomycota</taxon>
        <taxon>Pezizomycotina</taxon>
        <taxon>Sordariomycetes</taxon>
        <taxon>Sordariomycetidae</taxon>
        <taxon>Sordariales</taxon>
        <taxon>Chaetomiaceae</taxon>
        <taxon>Chaetomium</taxon>
    </lineage>
</organism>
<dbReference type="PANTHER" id="PTHR47540">
    <property type="entry name" value="THIAMINE REPRESSIBLE GENES REGULATORY PROTEIN THI5"/>
    <property type="match status" value="1"/>
</dbReference>
<accession>Q2GTA5</accession>
<feature type="compositionally biased region" description="Polar residues" evidence="6">
    <location>
        <begin position="193"/>
        <end position="204"/>
    </location>
</feature>
<evidence type="ECO:0000256" key="4">
    <source>
        <dbReference type="ARBA" id="ARBA00023163"/>
    </source>
</evidence>
<dbReference type="Proteomes" id="UP000001056">
    <property type="component" value="Unassembled WGS sequence"/>
</dbReference>
<feature type="compositionally biased region" description="Basic residues" evidence="6">
    <location>
        <begin position="70"/>
        <end position="79"/>
    </location>
</feature>
<feature type="region of interest" description="Disordered" evidence="6">
    <location>
        <begin position="68"/>
        <end position="117"/>
    </location>
</feature>
<sequence>MPLPSPAPHVQEPAVARNKAWKQPPKPPGRLRSACDTCHQCKIKCSGGSPCVPCHVSQSNCVYSVTNRLGRPKGSKNKRTLLQQGKGSNGEAVSERGPGPGPGPAPGPVNDDGQQALPWNDDQRQLLDFASDRACDTASAHQSLVPDHSPQALFSPDLTSLMESIGVGEGSGMDAMFNHGLVAPSPLKPGHQTAVSEAPLSSQGGRKRHANNSLVSASSATGVANSQSPVFSPRAFLTGVPECLCLRQQVRLVYQLEDLRDSQAASPSVDSVLHGVQLAQGPWDSFMRCLRCRGEENNRYVLMLFAMSIRVLLSSVQRLRAAYYRTDNMPGGAAETWQRFPGAHGTPGVPDIGVCVGSFQLTGETKNEVISLAIRSALREIKAASLYLWECTRSGSEYSESENMSRSRTSSSASLESLLSIDGNVNTASTETSRDSLTPENLELEDIESLLHALQHIMGLMKEDLRLFAEGQ</sequence>
<evidence type="ECO:0000313" key="9">
    <source>
        <dbReference type="Proteomes" id="UP000001056"/>
    </source>
</evidence>
<feature type="domain" description="Zn(2)-C6 fungal-type" evidence="7">
    <location>
        <begin position="34"/>
        <end position="63"/>
    </location>
</feature>
<dbReference type="RefSeq" id="XP_001226726.1">
    <property type="nucleotide sequence ID" value="XM_001226725.1"/>
</dbReference>
<dbReference type="CDD" id="cd00067">
    <property type="entry name" value="GAL4"/>
    <property type="match status" value="1"/>
</dbReference>
<dbReference type="GO" id="GO:0000981">
    <property type="term" value="F:DNA-binding transcription factor activity, RNA polymerase II-specific"/>
    <property type="evidence" value="ECO:0007669"/>
    <property type="project" value="InterPro"/>
</dbReference>
<keyword evidence="3" id="KW-0238">DNA-binding</keyword>
<dbReference type="AlphaFoldDB" id="Q2GTA5"/>
<dbReference type="GO" id="GO:0043565">
    <property type="term" value="F:sequence-specific DNA binding"/>
    <property type="evidence" value="ECO:0007669"/>
    <property type="project" value="TreeGrafter"/>
</dbReference>
<name>Q2GTA5_CHAGB</name>
<reference evidence="9" key="1">
    <citation type="journal article" date="2015" name="Genome Announc.">
        <title>Draft genome sequence of the cellulolytic fungus Chaetomium globosum.</title>
        <authorList>
            <person name="Cuomo C.A."/>
            <person name="Untereiner W.A."/>
            <person name="Ma L.-J."/>
            <person name="Grabherr M."/>
            <person name="Birren B.W."/>
        </authorList>
    </citation>
    <scope>NUCLEOTIDE SEQUENCE [LARGE SCALE GENOMIC DNA]</scope>
    <source>
        <strain evidence="9">ATCC 6205 / CBS 148.51 / DSM 1962 / NBRC 6347 / NRRL 1970</strain>
    </source>
</reference>
<keyword evidence="4" id="KW-0804">Transcription</keyword>
<dbReference type="PROSITE" id="PS50048">
    <property type="entry name" value="ZN2_CY6_FUNGAL_2"/>
    <property type="match status" value="1"/>
</dbReference>
<dbReference type="SMART" id="SM00066">
    <property type="entry name" value="GAL4"/>
    <property type="match status" value="1"/>
</dbReference>
<dbReference type="SUPFAM" id="SSF57701">
    <property type="entry name" value="Zn2/Cys6 DNA-binding domain"/>
    <property type="match status" value="1"/>
</dbReference>
<dbReference type="GO" id="GO:0008270">
    <property type="term" value="F:zinc ion binding"/>
    <property type="evidence" value="ECO:0007669"/>
    <property type="project" value="InterPro"/>
</dbReference>
<dbReference type="OrthoDB" id="2328572at2759"/>
<evidence type="ECO:0000256" key="5">
    <source>
        <dbReference type="ARBA" id="ARBA00023242"/>
    </source>
</evidence>
<protein>
    <recommendedName>
        <fullName evidence="7">Zn(2)-C6 fungal-type domain-containing protein</fullName>
    </recommendedName>
</protein>
<proteinExistence type="predicted"/>
<feature type="region of interest" description="Disordered" evidence="6">
    <location>
        <begin position="189"/>
        <end position="210"/>
    </location>
</feature>
<dbReference type="InterPro" id="IPR051711">
    <property type="entry name" value="Stress_Response_Reg"/>
</dbReference>
<dbReference type="InParanoid" id="Q2GTA5"/>
<dbReference type="GO" id="GO:0005634">
    <property type="term" value="C:nucleus"/>
    <property type="evidence" value="ECO:0007669"/>
    <property type="project" value="UniProtKB-SubCell"/>
</dbReference>
<feature type="region of interest" description="Disordered" evidence="6">
    <location>
        <begin position="1"/>
        <end position="31"/>
    </location>
</feature>
<dbReference type="EMBL" id="CH408034">
    <property type="protein sequence ID" value="EAQ84785.1"/>
    <property type="molecule type" value="Genomic_DNA"/>
</dbReference>
<evidence type="ECO:0000313" key="8">
    <source>
        <dbReference type="EMBL" id="EAQ84785.1"/>
    </source>
</evidence>
<dbReference type="Pfam" id="PF00172">
    <property type="entry name" value="Zn_clus"/>
    <property type="match status" value="1"/>
</dbReference>
<evidence type="ECO:0000259" key="7">
    <source>
        <dbReference type="PROSITE" id="PS50048"/>
    </source>
</evidence>
<dbReference type="GO" id="GO:0045944">
    <property type="term" value="P:positive regulation of transcription by RNA polymerase II"/>
    <property type="evidence" value="ECO:0007669"/>
    <property type="project" value="TreeGrafter"/>
</dbReference>
<evidence type="ECO:0000256" key="3">
    <source>
        <dbReference type="ARBA" id="ARBA00023125"/>
    </source>
</evidence>
<dbReference type="HOGENOM" id="CLU_578699_0_0_1"/>
<keyword evidence="9" id="KW-1185">Reference proteome</keyword>
<evidence type="ECO:0000256" key="6">
    <source>
        <dbReference type="SAM" id="MobiDB-lite"/>
    </source>
</evidence>
<keyword evidence="2" id="KW-0805">Transcription regulation</keyword>
<dbReference type="GeneID" id="4395425"/>
<dbReference type="PROSITE" id="PS00463">
    <property type="entry name" value="ZN2_CY6_FUNGAL_1"/>
    <property type="match status" value="1"/>
</dbReference>
<dbReference type="PANTHER" id="PTHR47540:SF2">
    <property type="entry name" value="ZN(II)2CYS6 TRANSCRIPTION FACTOR (EUROFUNG)"/>
    <property type="match status" value="1"/>
</dbReference>
<keyword evidence="5" id="KW-0539">Nucleus</keyword>
<gene>
    <name evidence="8" type="ORF">CHGG_08799</name>
</gene>
<comment type="subcellular location">
    <subcellularLocation>
        <location evidence="1">Nucleus</location>
    </subcellularLocation>
</comment>
<dbReference type="InterPro" id="IPR036864">
    <property type="entry name" value="Zn2-C6_fun-type_DNA-bd_sf"/>
</dbReference>
<dbReference type="OMA" id="FASDRAC"/>
<dbReference type="Gene3D" id="4.10.240.10">
    <property type="entry name" value="Zn(2)-C6 fungal-type DNA-binding domain"/>
    <property type="match status" value="1"/>
</dbReference>
<dbReference type="InterPro" id="IPR001138">
    <property type="entry name" value="Zn2Cys6_DnaBD"/>
</dbReference>